<evidence type="ECO:0000259" key="6">
    <source>
        <dbReference type="PROSITE" id="PS50977"/>
    </source>
</evidence>
<evidence type="ECO:0000256" key="3">
    <source>
        <dbReference type="ARBA" id="ARBA00023163"/>
    </source>
</evidence>
<comment type="caution">
    <text evidence="7">The sequence shown here is derived from an EMBL/GenBank/DDBJ whole genome shotgun (WGS) entry which is preliminary data.</text>
</comment>
<accession>A0A4Q7UXN5</accession>
<feature type="DNA-binding region" description="H-T-H motif" evidence="4">
    <location>
        <begin position="44"/>
        <end position="63"/>
    </location>
</feature>
<gene>
    <name evidence="7" type="ORF">EV383_3690</name>
</gene>
<proteinExistence type="predicted"/>
<dbReference type="InterPro" id="IPR009057">
    <property type="entry name" value="Homeodomain-like_sf"/>
</dbReference>
<keyword evidence="2 4" id="KW-0238">DNA-binding</keyword>
<dbReference type="Proteomes" id="UP000291591">
    <property type="component" value="Unassembled WGS sequence"/>
</dbReference>
<dbReference type="InterPro" id="IPR001647">
    <property type="entry name" value="HTH_TetR"/>
</dbReference>
<dbReference type="EMBL" id="SHKL01000001">
    <property type="protein sequence ID" value="RZT86792.1"/>
    <property type="molecule type" value="Genomic_DNA"/>
</dbReference>
<dbReference type="PANTHER" id="PTHR30055:SF234">
    <property type="entry name" value="HTH-TYPE TRANSCRIPTIONAL REGULATOR BETI"/>
    <property type="match status" value="1"/>
</dbReference>
<keyword evidence="3" id="KW-0804">Transcription</keyword>
<keyword evidence="8" id="KW-1185">Reference proteome</keyword>
<name>A0A4Q7UXN5_PSEST</name>
<dbReference type="InterPro" id="IPR050109">
    <property type="entry name" value="HTH-type_TetR-like_transc_reg"/>
</dbReference>
<dbReference type="PRINTS" id="PR00455">
    <property type="entry name" value="HTHTETR"/>
</dbReference>
<dbReference type="PROSITE" id="PS50977">
    <property type="entry name" value="HTH_TETR_2"/>
    <property type="match status" value="1"/>
</dbReference>
<evidence type="ECO:0000256" key="4">
    <source>
        <dbReference type="PROSITE-ProRule" id="PRU00335"/>
    </source>
</evidence>
<evidence type="ECO:0000313" key="8">
    <source>
        <dbReference type="Proteomes" id="UP000291591"/>
    </source>
</evidence>
<dbReference type="Gene3D" id="1.10.357.10">
    <property type="entry name" value="Tetracycline Repressor, domain 2"/>
    <property type="match status" value="1"/>
</dbReference>
<evidence type="ECO:0000313" key="7">
    <source>
        <dbReference type="EMBL" id="RZT86792.1"/>
    </source>
</evidence>
<dbReference type="GO" id="GO:0000976">
    <property type="term" value="F:transcription cis-regulatory region binding"/>
    <property type="evidence" value="ECO:0007669"/>
    <property type="project" value="TreeGrafter"/>
</dbReference>
<dbReference type="SUPFAM" id="SSF46689">
    <property type="entry name" value="Homeodomain-like"/>
    <property type="match status" value="1"/>
</dbReference>
<evidence type="ECO:0000256" key="2">
    <source>
        <dbReference type="ARBA" id="ARBA00023125"/>
    </source>
</evidence>
<keyword evidence="1" id="KW-0805">Transcription regulation</keyword>
<protein>
    <submittedName>
        <fullName evidence="7">TetR family transcriptional regulator</fullName>
    </submittedName>
</protein>
<feature type="domain" description="HTH tetR-type" evidence="6">
    <location>
        <begin position="21"/>
        <end position="81"/>
    </location>
</feature>
<dbReference type="Pfam" id="PF00440">
    <property type="entry name" value="TetR_N"/>
    <property type="match status" value="1"/>
</dbReference>
<dbReference type="GO" id="GO:0003700">
    <property type="term" value="F:DNA-binding transcription factor activity"/>
    <property type="evidence" value="ECO:0007669"/>
    <property type="project" value="TreeGrafter"/>
</dbReference>
<reference evidence="7 8" key="1">
    <citation type="submission" date="2019-02" db="EMBL/GenBank/DDBJ databases">
        <title>Sequencing the genomes of 1000 actinobacteria strains.</title>
        <authorList>
            <person name="Klenk H.-P."/>
        </authorList>
    </citation>
    <scope>NUCLEOTIDE SEQUENCE [LARGE SCALE GENOMIC DNA]</scope>
    <source>
        <strain evidence="7 8">DSM 45779</strain>
    </source>
</reference>
<evidence type="ECO:0000256" key="1">
    <source>
        <dbReference type="ARBA" id="ARBA00023015"/>
    </source>
</evidence>
<dbReference type="InterPro" id="IPR036271">
    <property type="entry name" value="Tet_transcr_reg_TetR-rel_C_sf"/>
</dbReference>
<sequence length="207" mass="21907">MGQSSEDPSSARPARRRPTRAQTRQKVLDAALEVFGELGIQGGSLDAVAEAGQLSKGAIYSNFASKTELVLALVQENTLNRVGLGLEAVSHADGPVDALTMLSAAMTRALKGDQVRHRLVAELYILAHRDPQLAEALKVSRAEARAMGAETLRQGAALLGITLPMPAEHLIVVLIGLHNGLAMEYGIDDGSVPDDLFASVLVPTVLR</sequence>
<dbReference type="PANTHER" id="PTHR30055">
    <property type="entry name" value="HTH-TYPE TRANSCRIPTIONAL REGULATOR RUTR"/>
    <property type="match status" value="1"/>
</dbReference>
<feature type="region of interest" description="Disordered" evidence="5">
    <location>
        <begin position="1"/>
        <end position="22"/>
    </location>
</feature>
<dbReference type="SUPFAM" id="SSF48498">
    <property type="entry name" value="Tetracyclin repressor-like, C-terminal domain"/>
    <property type="match status" value="1"/>
</dbReference>
<organism evidence="7 8">
    <name type="scientific">Pseudonocardia sediminis</name>
    <dbReference type="NCBI Taxonomy" id="1397368"/>
    <lineage>
        <taxon>Bacteria</taxon>
        <taxon>Bacillati</taxon>
        <taxon>Actinomycetota</taxon>
        <taxon>Actinomycetes</taxon>
        <taxon>Pseudonocardiales</taxon>
        <taxon>Pseudonocardiaceae</taxon>
        <taxon>Pseudonocardia</taxon>
    </lineage>
</organism>
<dbReference type="AlphaFoldDB" id="A0A4Q7UXN5"/>
<evidence type="ECO:0000256" key="5">
    <source>
        <dbReference type="SAM" id="MobiDB-lite"/>
    </source>
</evidence>